<dbReference type="Proteomes" id="UP000239290">
    <property type="component" value="Unassembled WGS sequence"/>
</dbReference>
<evidence type="ECO:0000313" key="2">
    <source>
        <dbReference type="Proteomes" id="UP000239290"/>
    </source>
</evidence>
<accession>A0A2S8JF29</accession>
<name>A0A2S8JF29_RHOOP</name>
<protein>
    <submittedName>
        <fullName evidence="1">Uncharacterized protein</fullName>
    </submittedName>
</protein>
<proteinExistence type="predicted"/>
<dbReference type="RefSeq" id="WP_105413880.1">
    <property type="nucleotide sequence ID" value="NZ_PUIO01000007.1"/>
</dbReference>
<dbReference type="EMBL" id="PUIO01000007">
    <property type="protein sequence ID" value="PQP25509.1"/>
    <property type="molecule type" value="Genomic_DNA"/>
</dbReference>
<sequence length="70" mass="7223">MGSAHGQVDDQVAALTGALESLYAELDTRARTERFLHEVCGAAVTVLQGADMAGITALHGDGAHTRTATD</sequence>
<gene>
    <name evidence="1" type="ORF">C5613_08100</name>
</gene>
<reference evidence="2" key="1">
    <citation type="submission" date="2018-02" db="EMBL/GenBank/DDBJ databases">
        <title>Draft genome sequencing of Rhodococcus opacus KU647198.</title>
        <authorList>
            <person name="Zheng B.-X."/>
        </authorList>
    </citation>
    <scope>NUCLEOTIDE SEQUENCE [LARGE SCALE GENOMIC DNA]</scope>
    <source>
        <strain evidence="2">04-OD7</strain>
    </source>
</reference>
<organism evidence="1 2">
    <name type="scientific">Rhodococcus opacus</name>
    <name type="common">Nocardia opaca</name>
    <dbReference type="NCBI Taxonomy" id="37919"/>
    <lineage>
        <taxon>Bacteria</taxon>
        <taxon>Bacillati</taxon>
        <taxon>Actinomycetota</taxon>
        <taxon>Actinomycetes</taxon>
        <taxon>Mycobacteriales</taxon>
        <taxon>Nocardiaceae</taxon>
        <taxon>Rhodococcus</taxon>
    </lineage>
</organism>
<evidence type="ECO:0000313" key="1">
    <source>
        <dbReference type="EMBL" id="PQP25509.1"/>
    </source>
</evidence>
<comment type="caution">
    <text evidence="1">The sequence shown here is derived from an EMBL/GenBank/DDBJ whole genome shotgun (WGS) entry which is preliminary data.</text>
</comment>
<dbReference type="AlphaFoldDB" id="A0A2S8JF29"/>